<sequence>MLVLNVDQSFINGVSADVDMTYSSKFSPCKGSNHGLLSNLSKSPREILAIEKAAIAFDQPPCMVESRRSRNMSKYYHFHEDHRFSSGCHFYLKDETTLSECDEEEQKNLYFNDLFPFNIIYPDDSKLDKDNDDHEIDIK</sequence>
<organism evidence="1 2">
    <name type="scientific">Tanacetum coccineum</name>
    <dbReference type="NCBI Taxonomy" id="301880"/>
    <lineage>
        <taxon>Eukaryota</taxon>
        <taxon>Viridiplantae</taxon>
        <taxon>Streptophyta</taxon>
        <taxon>Embryophyta</taxon>
        <taxon>Tracheophyta</taxon>
        <taxon>Spermatophyta</taxon>
        <taxon>Magnoliopsida</taxon>
        <taxon>eudicotyledons</taxon>
        <taxon>Gunneridae</taxon>
        <taxon>Pentapetalae</taxon>
        <taxon>asterids</taxon>
        <taxon>campanulids</taxon>
        <taxon>Asterales</taxon>
        <taxon>Asteraceae</taxon>
        <taxon>Asteroideae</taxon>
        <taxon>Anthemideae</taxon>
        <taxon>Anthemidinae</taxon>
        <taxon>Tanacetum</taxon>
    </lineage>
</organism>
<protein>
    <submittedName>
        <fullName evidence="1">Uncharacterized protein</fullName>
    </submittedName>
</protein>
<reference evidence="1" key="1">
    <citation type="journal article" date="2022" name="Int. J. Mol. Sci.">
        <title>Draft Genome of Tanacetum Coccineum: Genomic Comparison of Closely Related Tanacetum-Family Plants.</title>
        <authorList>
            <person name="Yamashiro T."/>
            <person name="Shiraishi A."/>
            <person name="Nakayama K."/>
            <person name="Satake H."/>
        </authorList>
    </citation>
    <scope>NUCLEOTIDE SEQUENCE</scope>
</reference>
<accession>A0ABQ4ZYL0</accession>
<comment type="caution">
    <text evidence="1">The sequence shown here is derived from an EMBL/GenBank/DDBJ whole genome shotgun (WGS) entry which is preliminary data.</text>
</comment>
<dbReference type="EMBL" id="BQNB010011783">
    <property type="protein sequence ID" value="GJS95102.1"/>
    <property type="molecule type" value="Genomic_DNA"/>
</dbReference>
<proteinExistence type="predicted"/>
<keyword evidence="2" id="KW-1185">Reference proteome</keyword>
<name>A0ABQ4ZYL0_9ASTR</name>
<evidence type="ECO:0000313" key="1">
    <source>
        <dbReference type="EMBL" id="GJS95102.1"/>
    </source>
</evidence>
<reference evidence="1" key="2">
    <citation type="submission" date="2022-01" db="EMBL/GenBank/DDBJ databases">
        <authorList>
            <person name="Yamashiro T."/>
            <person name="Shiraishi A."/>
            <person name="Satake H."/>
            <person name="Nakayama K."/>
        </authorList>
    </citation>
    <scope>NUCLEOTIDE SEQUENCE</scope>
</reference>
<dbReference type="Proteomes" id="UP001151760">
    <property type="component" value="Unassembled WGS sequence"/>
</dbReference>
<evidence type="ECO:0000313" key="2">
    <source>
        <dbReference type="Proteomes" id="UP001151760"/>
    </source>
</evidence>
<gene>
    <name evidence="1" type="ORF">Tco_0802070</name>
</gene>